<dbReference type="Gene3D" id="1.10.10.10">
    <property type="entry name" value="Winged helix-like DNA-binding domain superfamily/Winged helix DNA-binding domain"/>
    <property type="match status" value="1"/>
</dbReference>
<evidence type="ECO:0000313" key="1">
    <source>
        <dbReference type="EMBL" id="SVB49654.1"/>
    </source>
</evidence>
<dbReference type="Pfam" id="PF01527">
    <property type="entry name" value="HTH_Tnp_1"/>
    <property type="match status" value="1"/>
</dbReference>
<sequence length="120" mass="13811">MSMSNTEKTVKDIRRKTRRKFSTEEKIRIVLDGLRGESSIAELCRQEGINPNLYYRWSKDFLEAGKKRLSGDTAREANTDEVTGLKRENSDLKQAVAELYLRNDWLKKSLTGQGVILDDD</sequence>
<gene>
    <name evidence="1" type="ORF">METZ01_LOCUS202508</name>
</gene>
<dbReference type="InterPro" id="IPR036388">
    <property type="entry name" value="WH-like_DNA-bd_sf"/>
</dbReference>
<evidence type="ECO:0008006" key="2">
    <source>
        <dbReference type="Google" id="ProtNLM"/>
    </source>
</evidence>
<dbReference type="PANTHER" id="PTHR33609:SF1">
    <property type="entry name" value="TRANSPOSASE"/>
    <property type="match status" value="1"/>
</dbReference>
<dbReference type="InterPro" id="IPR002514">
    <property type="entry name" value="Transposase_8"/>
</dbReference>
<dbReference type="SUPFAM" id="SSF48295">
    <property type="entry name" value="TrpR-like"/>
    <property type="match status" value="1"/>
</dbReference>
<dbReference type="EMBL" id="UINC01044336">
    <property type="protein sequence ID" value="SVB49654.1"/>
    <property type="molecule type" value="Genomic_DNA"/>
</dbReference>
<dbReference type="PANTHER" id="PTHR33609">
    <property type="entry name" value="LOW CALCIUM RESPONSE LOCUS PROTEIN S"/>
    <property type="match status" value="1"/>
</dbReference>
<dbReference type="GO" id="GO:0006313">
    <property type="term" value="P:DNA transposition"/>
    <property type="evidence" value="ECO:0007669"/>
    <property type="project" value="InterPro"/>
</dbReference>
<reference evidence="1" key="1">
    <citation type="submission" date="2018-05" db="EMBL/GenBank/DDBJ databases">
        <authorList>
            <person name="Lanie J.A."/>
            <person name="Ng W.-L."/>
            <person name="Kazmierczak K.M."/>
            <person name="Andrzejewski T.M."/>
            <person name="Davidsen T.M."/>
            <person name="Wayne K.J."/>
            <person name="Tettelin H."/>
            <person name="Glass J.I."/>
            <person name="Rusch D."/>
            <person name="Podicherti R."/>
            <person name="Tsui H.-C.T."/>
            <person name="Winkler M.E."/>
        </authorList>
    </citation>
    <scope>NUCLEOTIDE SEQUENCE</scope>
</reference>
<dbReference type="GO" id="GO:0043565">
    <property type="term" value="F:sequence-specific DNA binding"/>
    <property type="evidence" value="ECO:0007669"/>
    <property type="project" value="InterPro"/>
</dbReference>
<proteinExistence type="predicted"/>
<organism evidence="1">
    <name type="scientific">marine metagenome</name>
    <dbReference type="NCBI Taxonomy" id="408172"/>
    <lineage>
        <taxon>unclassified sequences</taxon>
        <taxon>metagenomes</taxon>
        <taxon>ecological metagenomes</taxon>
    </lineage>
</organism>
<name>A0A382EHW1_9ZZZZ</name>
<dbReference type="InterPro" id="IPR052546">
    <property type="entry name" value="Transposase_8_domain"/>
</dbReference>
<accession>A0A382EHW1</accession>
<dbReference type="GO" id="GO:0004803">
    <property type="term" value="F:transposase activity"/>
    <property type="evidence" value="ECO:0007669"/>
    <property type="project" value="InterPro"/>
</dbReference>
<dbReference type="InterPro" id="IPR010921">
    <property type="entry name" value="Trp_repressor/repl_initiator"/>
</dbReference>
<protein>
    <recommendedName>
        <fullName evidence="2">Transposase</fullName>
    </recommendedName>
</protein>
<dbReference type="AlphaFoldDB" id="A0A382EHW1"/>